<feature type="transmembrane region" description="Helical" evidence="5">
    <location>
        <begin position="120"/>
        <end position="137"/>
    </location>
</feature>
<feature type="transmembrane region" description="Helical" evidence="5">
    <location>
        <begin position="51"/>
        <end position="73"/>
    </location>
</feature>
<evidence type="ECO:0000256" key="4">
    <source>
        <dbReference type="ARBA" id="ARBA00023136"/>
    </source>
</evidence>
<evidence type="ECO:0000259" key="6">
    <source>
        <dbReference type="Pfam" id="PF07291"/>
    </source>
</evidence>
<feature type="transmembrane region" description="Helical" evidence="5">
    <location>
        <begin position="149"/>
        <end position="169"/>
    </location>
</feature>
<dbReference type="NCBIfam" id="NF045576">
    <property type="entry name" value="BT_3928_fam"/>
    <property type="match status" value="1"/>
</dbReference>
<gene>
    <name evidence="7" type="ORF">AXF12_09720</name>
    <name evidence="8" type="ORF">SAMEA44541418_02213</name>
</gene>
<dbReference type="Proteomes" id="UP000215539">
    <property type="component" value="Chromosome 1"/>
</dbReference>
<dbReference type="InterPro" id="IPR009908">
    <property type="entry name" value="Methylamine_util_MauE"/>
</dbReference>
<protein>
    <submittedName>
        <fullName evidence="7 8">DoxX</fullName>
    </submittedName>
</protein>
<evidence type="ECO:0000256" key="1">
    <source>
        <dbReference type="ARBA" id="ARBA00004141"/>
    </source>
</evidence>
<dbReference type="EMBL" id="CP014227">
    <property type="protein sequence ID" value="AMD85765.1"/>
    <property type="molecule type" value="Genomic_DNA"/>
</dbReference>
<comment type="subcellular location">
    <subcellularLocation>
        <location evidence="1">Membrane</location>
        <topology evidence="1">Multi-pass membrane protein</topology>
    </subcellularLocation>
</comment>
<reference evidence="7 9" key="1">
    <citation type="submission" date="2016-02" db="EMBL/GenBank/DDBJ databases">
        <authorList>
            <person name="Holder M.E."/>
            <person name="Ajami N.J."/>
            <person name="Petrosino J.F."/>
        </authorList>
    </citation>
    <scope>NUCLEOTIDE SEQUENCE [LARGE SCALE GENOMIC DNA]</scope>
    <source>
        <strain evidence="7 9">CCUG 32990</strain>
    </source>
</reference>
<organism evidence="8 10">
    <name type="scientific">Capnocytophaga haemolytica</name>
    <dbReference type="NCBI Taxonomy" id="45243"/>
    <lineage>
        <taxon>Bacteria</taxon>
        <taxon>Pseudomonadati</taxon>
        <taxon>Bacteroidota</taxon>
        <taxon>Flavobacteriia</taxon>
        <taxon>Flavobacteriales</taxon>
        <taxon>Flavobacteriaceae</taxon>
        <taxon>Capnocytophaga</taxon>
    </lineage>
</organism>
<evidence type="ECO:0000313" key="7">
    <source>
        <dbReference type="EMBL" id="AMD85765.1"/>
    </source>
</evidence>
<dbReference type="RefSeq" id="WP_066430664.1">
    <property type="nucleotide sequence ID" value="NZ_CP014227.1"/>
</dbReference>
<dbReference type="AlphaFoldDB" id="A0AAX2H0Q5"/>
<keyword evidence="4 5" id="KW-0472">Membrane</keyword>
<dbReference type="Pfam" id="PF07291">
    <property type="entry name" value="MauE"/>
    <property type="match status" value="1"/>
</dbReference>
<evidence type="ECO:0000313" key="9">
    <source>
        <dbReference type="Proteomes" id="UP000065822"/>
    </source>
</evidence>
<evidence type="ECO:0000256" key="2">
    <source>
        <dbReference type="ARBA" id="ARBA00022692"/>
    </source>
</evidence>
<keyword evidence="9" id="KW-1185">Reference proteome</keyword>
<feature type="domain" description="Methylamine utilisation protein MauE" evidence="6">
    <location>
        <begin position="1"/>
        <end position="136"/>
    </location>
</feature>
<name>A0AAX2H0Q5_9FLAO</name>
<accession>A0AAX2H0Q5</accession>
<reference evidence="8 10" key="2">
    <citation type="submission" date="2017-06" db="EMBL/GenBank/DDBJ databases">
        <authorList>
            <consortium name="Pathogen Informatics"/>
        </authorList>
    </citation>
    <scope>NUCLEOTIDE SEQUENCE [LARGE SCALE GENOMIC DNA]</scope>
    <source>
        <strain evidence="8 10">NCTC12947</strain>
    </source>
</reference>
<evidence type="ECO:0000256" key="3">
    <source>
        <dbReference type="ARBA" id="ARBA00022989"/>
    </source>
</evidence>
<keyword evidence="3 5" id="KW-1133">Transmembrane helix</keyword>
<dbReference type="Proteomes" id="UP000065822">
    <property type="component" value="Chromosome"/>
</dbReference>
<evidence type="ECO:0000256" key="5">
    <source>
        <dbReference type="SAM" id="Phobius"/>
    </source>
</evidence>
<proteinExistence type="predicted"/>
<feature type="transmembrane region" description="Helical" evidence="5">
    <location>
        <begin position="7"/>
        <end position="24"/>
    </location>
</feature>
<dbReference type="EMBL" id="LT906449">
    <property type="protein sequence ID" value="SNV15995.1"/>
    <property type="molecule type" value="Genomic_DNA"/>
</dbReference>
<sequence>MKYVINCIRVVVGIIFIISGLVKLNDPVGFAIKLEEYFSKPVLNMPVFEPFAMAIGILVCITEVTLGVMLLVGYLKKLTLWLLIAMTVYFGFLTFYSAYFNKVTDCGCFGDAIKFTPWQSFTKDMVLLALVLILFWGQKYIKPIAKGMIPLYFTLAGIIVSALVVNYTYKHLPIKDFRPYKIGANIPEGMVVPEGAPLPKYEYHWRFIVNGKEKVVTTNGKYPKVNGEFKDVTTEMIDKGYVPPIHDFYIEDKDRKSYFDDFMKEEKLMMVVSEDIGKADVEAFKAVKVTTDRALKEGYTVIGLTSTLDKADKLVKDYELNFRFYYNDEKTLKTMIRSNPGVIILNKGTIKMKKHYYDLEKLKL</sequence>
<dbReference type="GO" id="GO:0030416">
    <property type="term" value="P:methylamine metabolic process"/>
    <property type="evidence" value="ECO:0007669"/>
    <property type="project" value="InterPro"/>
</dbReference>
<dbReference type="KEGG" id="chg:AXF12_09720"/>
<dbReference type="GO" id="GO:0016020">
    <property type="term" value="C:membrane"/>
    <property type="evidence" value="ECO:0007669"/>
    <property type="project" value="UniProtKB-SubCell"/>
</dbReference>
<feature type="transmembrane region" description="Helical" evidence="5">
    <location>
        <begin position="80"/>
        <end position="100"/>
    </location>
</feature>
<keyword evidence="2 5" id="KW-0812">Transmembrane</keyword>
<evidence type="ECO:0000313" key="10">
    <source>
        <dbReference type="Proteomes" id="UP000215539"/>
    </source>
</evidence>
<evidence type="ECO:0000313" key="8">
    <source>
        <dbReference type="EMBL" id="SNV15995.1"/>
    </source>
</evidence>